<feature type="domain" description="CS" evidence="1">
    <location>
        <begin position="16"/>
        <end position="108"/>
    </location>
</feature>
<proteinExistence type="predicted"/>
<dbReference type="PANTHER" id="PTHR12356:SF18">
    <property type="entry name" value="NUDC DOMAIN-CONTAINING PROTEIN 2"/>
    <property type="match status" value="1"/>
</dbReference>
<dbReference type="GO" id="GO:0006457">
    <property type="term" value="P:protein folding"/>
    <property type="evidence" value="ECO:0007669"/>
    <property type="project" value="TreeGrafter"/>
</dbReference>
<protein>
    <recommendedName>
        <fullName evidence="1">CS domain-containing protein</fullName>
    </recommendedName>
</protein>
<dbReference type="EMBL" id="CAJPEV010000346">
    <property type="protein sequence ID" value="CAG0884281.1"/>
    <property type="molecule type" value="Genomic_DNA"/>
</dbReference>
<dbReference type="InterPro" id="IPR037898">
    <property type="entry name" value="NudC_fam"/>
</dbReference>
<accession>A0A7R8X3E6</accession>
<evidence type="ECO:0000313" key="2">
    <source>
        <dbReference type="EMBL" id="CAD7242983.1"/>
    </source>
</evidence>
<dbReference type="Pfam" id="PF04969">
    <property type="entry name" value="CS"/>
    <property type="match status" value="1"/>
</dbReference>
<reference evidence="2" key="1">
    <citation type="submission" date="2020-11" db="EMBL/GenBank/DDBJ databases">
        <authorList>
            <person name="Tran Van P."/>
        </authorList>
    </citation>
    <scope>NUCLEOTIDE SEQUENCE</scope>
</reference>
<keyword evidence="3" id="KW-1185">Reference proteome</keyword>
<dbReference type="EMBL" id="LR899863">
    <property type="protein sequence ID" value="CAD7242983.1"/>
    <property type="molecule type" value="Genomic_DNA"/>
</dbReference>
<dbReference type="GO" id="GO:0051082">
    <property type="term" value="F:unfolded protein binding"/>
    <property type="evidence" value="ECO:0007669"/>
    <property type="project" value="TreeGrafter"/>
</dbReference>
<gene>
    <name evidence="2" type="ORF">DSTB1V02_LOCUS2921</name>
</gene>
<dbReference type="Gene3D" id="2.60.40.790">
    <property type="match status" value="1"/>
</dbReference>
<dbReference type="AlphaFoldDB" id="A0A7R8X3E6"/>
<dbReference type="Gene3D" id="1.20.5.740">
    <property type="entry name" value="Single helix bin"/>
    <property type="match status" value="1"/>
</dbReference>
<sequence>MSELSHFDERSGVVECKTPWGTWYQTVAEVHIQVKLPPGTKGKEVSVRVTPSSISCHVRGNEIFKGPLHKKVVEDETVWTVEDGGSLLHIVLTKVDSGSKDQIWASLLQDLYAPDPFTFQEMRKKLDLERFQIEHPGFDFSGAQLDKGYDQLPPEVLKQVENPDTP</sequence>
<dbReference type="SUPFAM" id="SSF49764">
    <property type="entry name" value="HSP20-like chaperones"/>
    <property type="match status" value="1"/>
</dbReference>
<dbReference type="Proteomes" id="UP000677054">
    <property type="component" value="Unassembled WGS sequence"/>
</dbReference>
<dbReference type="PANTHER" id="PTHR12356">
    <property type="entry name" value="NUCLEAR MOVEMENT PROTEIN NUDC"/>
    <property type="match status" value="1"/>
</dbReference>
<name>A0A7R8X3E6_9CRUS</name>
<dbReference type="OrthoDB" id="515366at2759"/>
<organism evidence="2">
    <name type="scientific">Darwinula stevensoni</name>
    <dbReference type="NCBI Taxonomy" id="69355"/>
    <lineage>
        <taxon>Eukaryota</taxon>
        <taxon>Metazoa</taxon>
        <taxon>Ecdysozoa</taxon>
        <taxon>Arthropoda</taxon>
        <taxon>Crustacea</taxon>
        <taxon>Oligostraca</taxon>
        <taxon>Ostracoda</taxon>
        <taxon>Podocopa</taxon>
        <taxon>Podocopida</taxon>
        <taxon>Darwinulocopina</taxon>
        <taxon>Darwinuloidea</taxon>
        <taxon>Darwinulidae</taxon>
        <taxon>Darwinula</taxon>
    </lineage>
</organism>
<dbReference type="InterPro" id="IPR008978">
    <property type="entry name" value="HSP20-like_chaperone"/>
</dbReference>
<dbReference type="PROSITE" id="PS51203">
    <property type="entry name" value="CS"/>
    <property type="match status" value="1"/>
</dbReference>
<evidence type="ECO:0000259" key="1">
    <source>
        <dbReference type="PROSITE" id="PS51203"/>
    </source>
</evidence>
<dbReference type="GO" id="GO:0005737">
    <property type="term" value="C:cytoplasm"/>
    <property type="evidence" value="ECO:0007669"/>
    <property type="project" value="TreeGrafter"/>
</dbReference>
<dbReference type="InterPro" id="IPR007052">
    <property type="entry name" value="CS_dom"/>
</dbReference>
<evidence type="ECO:0000313" key="3">
    <source>
        <dbReference type="Proteomes" id="UP000677054"/>
    </source>
</evidence>